<gene>
    <name evidence="2" type="ORF">MAXJ12_12742</name>
</gene>
<proteinExistence type="predicted"/>
<keyword evidence="1" id="KW-0472">Membrane</keyword>
<protein>
    <submittedName>
        <fullName evidence="2">Uncharacterized protein</fullName>
    </submittedName>
</protein>
<keyword evidence="1" id="KW-0812">Transmembrane</keyword>
<evidence type="ECO:0000313" key="2">
    <source>
        <dbReference type="EMBL" id="EHK56930.1"/>
    </source>
</evidence>
<dbReference type="OrthoDB" id="8455745at2"/>
<dbReference type="RefSeq" id="WP_008836176.1">
    <property type="nucleotide sequence ID" value="NZ_AHAM01000096.1"/>
</dbReference>
<organism evidence="2 3">
    <name type="scientific">Mesorhizobium alhagi CCNWXJ12-2</name>
    <dbReference type="NCBI Taxonomy" id="1107882"/>
    <lineage>
        <taxon>Bacteria</taxon>
        <taxon>Pseudomonadati</taxon>
        <taxon>Pseudomonadota</taxon>
        <taxon>Alphaproteobacteria</taxon>
        <taxon>Hyphomicrobiales</taxon>
        <taxon>Phyllobacteriaceae</taxon>
        <taxon>Allomesorhizobium</taxon>
    </lineage>
</organism>
<name>H0HQW6_9HYPH</name>
<keyword evidence="1" id="KW-1133">Transmembrane helix</keyword>
<accession>H0HQW6</accession>
<dbReference type="AlphaFoldDB" id="H0HQW6"/>
<evidence type="ECO:0000256" key="1">
    <source>
        <dbReference type="SAM" id="Phobius"/>
    </source>
</evidence>
<feature type="transmembrane region" description="Helical" evidence="1">
    <location>
        <begin position="24"/>
        <end position="44"/>
    </location>
</feature>
<keyword evidence="3" id="KW-1185">Reference proteome</keyword>
<dbReference type="EMBL" id="AHAM01000096">
    <property type="protein sequence ID" value="EHK56930.1"/>
    <property type="molecule type" value="Genomic_DNA"/>
</dbReference>
<dbReference type="PATRIC" id="fig|1107882.3.peg.2496"/>
<dbReference type="Proteomes" id="UP000003250">
    <property type="component" value="Unassembled WGS sequence"/>
</dbReference>
<reference evidence="2 3" key="1">
    <citation type="journal article" date="2012" name="J. Bacteriol.">
        <title>Draft Genome Sequence of Mesorhizobium alhagi CCNWXJ12-2T, a Novel Salt-Resistant Species Isolated from the Desert of Northwestern China.</title>
        <authorList>
            <person name="Zhou M."/>
            <person name="Chen W."/>
            <person name="Chen H."/>
            <person name="Wei G."/>
        </authorList>
    </citation>
    <scope>NUCLEOTIDE SEQUENCE [LARGE SCALE GENOMIC DNA]</scope>
    <source>
        <strain evidence="2 3">CCNWXJ12-2</strain>
    </source>
</reference>
<sequence length="198" mass="21415">MGENFWNSVEIVGSAACRGDQCTIQAWLVALGSLGVLLTLIVLWQTLRHMRRSSERQLRAYMYVGSSTISGLAAGNMEMKLVIMNTGQTPAYSVNISGNFVAGSPTTIDFEAQPTATKALGDIGPGQTKTLKFSPEEPKPADIRQGMQAGVWKLFVFGVISYRDAFDHDRTTKLRLEAPPIGAESADLVVCDEGNVSD</sequence>
<evidence type="ECO:0000313" key="3">
    <source>
        <dbReference type="Proteomes" id="UP000003250"/>
    </source>
</evidence>